<dbReference type="Gene3D" id="1.10.30.50">
    <property type="match status" value="1"/>
</dbReference>
<dbReference type="EMBL" id="JAGUCO010000019">
    <property type="protein sequence ID" value="MBS2100216.1"/>
    <property type="molecule type" value="Genomic_DNA"/>
</dbReference>
<dbReference type="RefSeq" id="WP_212217635.1">
    <property type="nucleotide sequence ID" value="NZ_JAGUCO010000019.1"/>
</dbReference>
<evidence type="ECO:0008006" key="3">
    <source>
        <dbReference type="Google" id="ProtNLM"/>
    </source>
</evidence>
<evidence type="ECO:0000313" key="2">
    <source>
        <dbReference type="Proteomes" id="UP000708576"/>
    </source>
</evidence>
<organism evidence="1 2">
    <name type="scientific">Carboxylicivirga linearis</name>
    <dbReference type="NCBI Taxonomy" id="1628157"/>
    <lineage>
        <taxon>Bacteria</taxon>
        <taxon>Pseudomonadati</taxon>
        <taxon>Bacteroidota</taxon>
        <taxon>Bacteroidia</taxon>
        <taxon>Marinilabiliales</taxon>
        <taxon>Marinilabiliaceae</taxon>
        <taxon>Carboxylicivirga</taxon>
    </lineage>
</organism>
<keyword evidence="2" id="KW-1185">Reference proteome</keyword>
<comment type="caution">
    <text evidence="1">The sequence shown here is derived from an EMBL/GenBank/DDBJ whole genome shotgun (WGS) entry which is preliminary data.</text>
</comment>
<protein>
    <recommendedName>
        <fullName evidence="3">TIGR02646 family protein</fullName>
    </recommendedName>
</protein>
<accession>A0ABS5K0K9</accession>
<evidence type="ECO:0000313" key="1">
    <source>
        <dbReference type="EMBL" id="MBS2100216.1"/>
    </source>
</evidence>
<gene>
    <name evidence="1" type="ORF">KEM10_18160</name>
</gene>
<name>A0ABS5K0K9_9BACT</name>
<proteinExistence type="predicted"/>
<reference evidence="1 2" key="1">
    <citation type="journal article" date="2015" name="Int. J. Syst. Evol. Microbiol.">
        <title>Carboxylicivirga linearis sp. nov., isolated from a sea cucumber culture pond.</title>
        <authorList>
            <person name="Wang F.Q."/>
            <person name="Zhou Y.X."/>
            <person name="Lin X.Z."/>
            <person name="Chen G.J."/>
            <person name="Du Z.J."/>
        </authorList>
    </citation>
    <scope>NUCLEOTIDE SEQUENCE [LARGE SCALE GENOMIC DNA]</scope>
    <source>
        <strain evidence="1 2">FB218</strain>
    </source>
</reference>
<sequence>MVYLEKSQPAPDCLEIEKEKANGSYNCNGVLERLKNDFKNKCYVCESKEPHTINTEHFLPHKGDKDLKFSWDNLFYCCGHCNNTKLAKEKYDDILNCTVEQDAVDSKIKYQINPFPKEKVVVVPNENTERVLNTVDLLLSVYNGTTELKTIESANIRNKLLKEIREFQNLLFEFFDDSYEPDEKAVIKNAIIRKLRPSTPYTAFKIWIIRDNQALMDEFGEHI</sequence>
<dbReference type="Proteomes" id="UP000708576">
    <property type="component" value="Unassembled WGS sequence"/>
</dbReference>